<evidence type="ECO:0000313" key="9">
    <source>
        <dbReference type="Proteomes" id="UP001187192"/>
    </source>
</evidence>
<proteinExistence type="inferred from homology"/>
<evidence type="ECO:0000256" key="4">
    <source>
        <dbReference type="ARBA" id="ARBA00022723"/>
    </source>
</evidence>
<dbReference type="InterPro" id="IPR002401">
    <property type="entry name" value="Cyt_P450_E_grp-I"/>
</dbReference>
<dbReference type="GO" id="GO:0016705">
    <property type="term" value="F:oxidoreductase activity, acting on paired donors, with incorporation or reduction of molecular oxygen"/>
    <property type="evidence" value="ECO:0007669"/>
    <property type="project" value="InterPro"/>
</dbReference>
<keyword evidence="7" id="KW-0503">Monooxygenase</keyword>
<evidence type="ECO:0000256" key="2">
    <source>
        <dbReference type="ARBA" id="ARBA00010617"/>
    </source>
</evidence>
<dbReference type="Gene3D" id="1.10.630.10">
    <property type="entry name" value="Cytochrome P450"/>
    <property type="match status" value="1"/>
</dbReference>
<dbReference type="GO" id="GO:0004497">
    <property type="term" value="F:monooxygenase activity"/>
    <property type="evidence" value="ECO:0007669"/>
    <property type="project" value="UniProtKB-KW"/>
</dbReference>
<keyword evidence="9" id="KW-1185">Reference proteome</keyword>
<evidence type="ECO:0000313" key="8">
    <source>
        <dbReference type="EMBL" id="GMN49201.1"/>
    </source>
</evidence>
<evidence type="ECO:0000256" key="1">
    <source>
        <dbReference type="ARBA" id="ARBA00001971"/>
    </source>
</evidence>
<dbReference type="Pfam" id="PF00067">
    <property type="entry name" value="p450"/>
    <property type="match status" value="2"/>
</dbReference>
<name>A0AA88ARV8_FICCA</name>
<evidence type="ECO:0008006" key="10">
    <source>
        <dbReference type="Google" id="ProtNLM"/>
    </source>
</evidence>
<dbReference type="EMBL" id="BTGU01000030">
    <property type="protein sequence ID" value="GMN49201.1"/>
    <property type="molecule type" value="Genomic_DNA"/>
</dbReference>
<dbReference type="GO" id="GO:0020037">
    <property type="term" value="F:heme binding"/>
    <property type="evidence" value="ECO:0007669"/>
    <property type="project" value="InterPro"/>
</dbReference>
<dbReference type="SUPFAM" id="SSF48264">
    <property type="entry name" value="Cytochrome P450"/>
    <property type="match status" value="1"/>
</dbReference>
<keyword evidence="4" id="KW-0479">Metal-binding</keyword>
<sequence>MRLKLGQLTTIVISSAAAAREVLQTHDRLFFNRTIPDAIRACQHSDVLDANMNLRHKKVEELLVDVHKSAQAGEAVDIEKAAFKTSLNLLCTTFFSIEYLADHESGTIREFKETIWSIKKEVGAPNLADYFPMLGKVDPQGIRRRTTIYFRKVMDFFGNIINQRLQLREETGSTEDNDVSQTLINMMINKQSREDEQLDRTTIEHLLLDLFAGGTETTSATLEWSIAELLKAPEVMSRAQAELEQVIGKGNQVKESDISQLPYLQAIIKEIFRLHPTIPLLLPRKAEKDVEIFGYTIPKGAQMLVNVWAISRDSTIWENPNEFKPESGRRICPGMPLAIRMLHLMLGSLLHTFDWKLEDGVTPETIDMEDKFGITLQRAKPLRALRRIIT</sequence>
<comment type="cofactor">
    <cofactor evidence="1">
        <name>heme</name>
        <dbReference type="ChEBI" id="CHEBI:30413"/>
    </cofactor>
</comment>
<dbReference type="GO" id="GO:0005506">
    <property type="term" value="F:iron ion binding"/>
    <property type="evidence" value="ECO:0007669"/>
    <property type="project" value="InterPro"/>
</dbReference>
<keyword evidence="5" id="KW-0560">Oxidoreductase</keyword>
<dbReference type="AlphaFoldDB" id="A0AA88ARV8"/>
<dbReference type="PRINTS" id="PR00385">
    <property type="entry name" value="P450"/>
</dbReference>
<reference evidence="8" key="1">
    <citation type="submission" date="2023-07" db="EMBL/GenBank/DDBJ databases">
        <title>draft genome sequence of fig (Ficus carica).</title>
        <authorList>
            <person name="Takahashi T."/>
            <person name="Nishimura K."/>
        </authorList>
    </citation>
    <scope>NUCLEOTIDE SEQUENCE</scope>
</reference>
<dbReference type="InterPro" id="IPR036396">
    <property type="entry name" value="Cyt_P450_sf"/>
</dbReference>
<evidence type="ECO:0000256" key="5">
    <source>
        <dbReference type="ARBA" id="ARBA00023002"/>
    </source>
</evidence>
<dbReference type="InterPro" id="IPR001128">
    <property type="entry name" value="Cyt_P450"/>
</dbReference>
<dbReference type="CDD" id="cd11073">
    <property type="entry name" value="CYP76-like"/>
    <property type="match status" value="1"/>
</dbReference>
<comment type="similarity">
    <text evidence="2">Belongs to the cytochrome P450 family.</text>
</comment>
<dbReference type="PRINTS" id="PR00463">
    <property type="entry name" value="EP450I"/>
</dbReference>
<evidence type="ECO:0000256" key="3">
    <source>
        <dbReference type="ARBA" id="ARBA00022617"/>
    </source>
</evidence>
<dbReference type="PANTHER" id="PTHR47950:SF48">
    <property type="entry name" value="CYTOCHROME P450 FAMILY PROTEIN, EXPRESSED"/>
    <property type="match status" value="1"/>
</dbReference>
<organism evidence="8 9">
    <name type="scientific">Ficus carica</name>
    <name type="common">Common fig</name>
    <dbReference type="NCBI Taxonomy" id="3494"/>
    <lineage>
        <taxon>Eukaryota</taxon>
        <taxon>Viridiplantae</taxon>
        <taxon>Streptophyta</taxon>
        <taxon>Embryophyta</taxon>
        <taxon>Tracheophyta</taxon>
        <taxon>Spermatophyta</taxon>
        <taxon>Magnoliopsida</taxon>
        <taxon>eudicotyledons</taxon>
        <taxon>Gunneridae</taxon>
        <taxon>Pentapetalae</taxon>
        <taxon>rosids</taxon>
        <taxon>fabids</taxon>
        <taxon>Rosales</taxon>
        <taxon>Moraceae</taxon>
        <taxon>Ficeae</taxon>
        <taxon>Ficus</taxon>
    </lineage>
</organism>
<dbReference type="Proteomes" id="UP001187192">
    <property type="component" value="Unassembled WGS sequence"/>
</dbReference>
<keyword evidence="6" id="KW-0408">Iron</keyword>
<evidence type="ECO:0000256" key="7">
    <source>
        <dbReference type="ARBA" id="ARBA00023033"/>
    </source>
</evidence>
<protein>
    <recommendedName>
        <fullName evidence="10">Cytochrome P450</fullName>
    </recommendedName>
</protein>
<dbReference type="PANTHER" id="PTHR47950">
    <property type="entry name" value="CYTOCHROME P450, FAMILY 76, SUBFAMILY C, POLYPEPTIDE 5-RELATED"/>
    <property type="match status" value="1"/>
</dbReference>
<comment type="caution">
    <text evidence="8">The sequence shown here is derived from an EMBL/GenBank/DDBJ whole genome shotgun (WGS) entry which is preliminary data.</text>
</comment>
<evidence type="ECO:0000256" key="6">
    <source>
        <dbReference type="ARBA" id="ARBA00023004"/>
    </source>
</evidence>
<accession>A0AA88ARV8</accession>
<keyword evidence="3" id="KW-0349">Heme</keyword>
<dbReference type="FunFam" id="1.10.630.10:FF:000126">
    <property type="entry name" value="Predicted protein"/>
    <property type="match status" value="1"/>
</dbReference>
<gene>
    <name evidence="8" type="ORF">TIFTF001_018370</name>
</gene>